<dbReference type="GO" id="GO:0031501">
    <property type="term" value="C:mannosyltransferase complex"/>
    <property type="evidence" value="ECO:0007669"/>
    <property type="project" value="TreeGrafter"/>
</dbReference>
<dbReference type="GO" id="GO:0000009">
    <property type="term" value="F:alpha-1,6-mannosyltransferase activity"/>
    <property type="evidence" value="ECO:0007669"/>
    <property type="project" value="InterPro"/>
</dbReference>
<feature type="transmembrane region" description="Helical" evidence="10">
    <location>
        <begin position="313"/>
        <end position="344"/>
    </location>
</feature>
<dbReference type="GO" id="GO:0004376">
    <property type="term" value="F:GPI mannosyltransferase activity"/>
    <property type="evidence" value="ECO:0007669"/>
    <property type="project" value="InterPro"/>
</dbReference>
<feature type="transmembrane region" description="Helical" evidence="10">
    <location>
        <begin position="374"/>
        <end position="392"/>
    </location>
</feature>
<evidence type="ECO:0008006" key="13">
    <source>
        <dbReference type="Google" id="ProtNLM"/>
    </source>
</evidence>
<evidence type="ECO:0000256" key="2">
    <source>
        <dbReference type="ARBA" id="ARBA00004687"/>
    </source>
</evidence>
<dbReference type="OrthoDB" id="151635at2"/>
<comment type="pathway">
    <text evidence="2">Glycolipid biosynthesis; glycosylphosphatidylinositol-anchor biosynthesis.</text>
</comment>
<comment type="caution">
    <text evidence="11">The sequence shown here is derived from an EMBL/GenBank/DDBJ whole genome shotgun (WGS) entry which is preliminary data.</text>
</comment>
<feature type="transmembrane region" description="Helical" evidence="10">
    <location>
        <begin position="350"/>
        <end position="367"/>
    </location>
</feature>
<organism evidence="11 12">
    <name type="scientific">Fischerella major NIES-592</name>
    <dbReference type="NCBI Taxonomy" id="210994"/>
    <lineage>
        <taxon>Bacteria</taxon>
        <taxon>Bacillati</taxon>
        <taxon>Cyanobacteriota</taxon>
        <taxon>Cyanophyceae</taxon>
        <taxon>Nostocales</taxon>
        <taxon>Hapalosiphonaceae</taxon>
        <taxon>Fischerella</taxon>
    </lineage>
</organism>
<feature type="transmembrane region" description="Helical" evidence="10">
    <location>
        <begin position="214"/>
        <end position="232"/>
    </location>
</feature>
<keyword evidence="6 10" id="KW-0812">Transmembrane</keyword>
<keyword evidence="12" id="KW-1185">Reference proteome</keyword>
<dbReference type="EMBL" id="MRCA01000002">
    <property type="protein sequence ID" value="OKH15429.1"/>
    <property type="molecule type" value="Genomic_DNA"/>
</dbReference>
<dbReference type="AlphaFoldDB" id="A0A1U7H2Q5"/>
<keyword evidence="9 10" id="KW-0472">Membrane</keyword>
<evidence type="ECO:0000256" key="10">
    <source>
        <dbReference type="SAM" id="Phobius"/>
    </source>
</evidence>
<proteinExistence type="predicted"/>
<feature type="transmembrane region" description="Helical" evidence="10">
    <location>
        <begin position="139"/>
        <end position="158"/>
    </location>
</feature>
<dbReference type="GO" id="GO:0006506">
    <property type="term" value="P:GPI anchor biosynthetic process"/>
    <property type="evidence" value="ECO:0007669"/>
    <property type="project" value="UniProtKB-UniPathway"/>
</dbReference>
<dbReference type="GO" id="GO:0016020">
    <property type="term" value="C:membrane"/>
    <property type="evidence" value="ECO:0007669"/>
    <property type="project" value="GOC"/>
</dbReference>
<dbReference type="Proteomes" id="UP000186391">
    <property type="component" value="Unassembled WGS sequence"/>
</dbReference>
<feature type="transmembrane region" description="Helical" evidence="10">
    <location>
        <begin position="21"/>
        <end position="42"/>
    </location>
</feature>
<keyword evidence="8 10" id="KW-1133">Transmembrane helix</keyword>
<dbReference type="Pfam" id="PF04188">
    <property type="entry name" value="Mannosyl_trans2"/>
    <property type="match status" value="1"/>
</dbReference>
<keyword evidence="3" id="KW-0337">GPI-anchor biosynthesis</keyword>
<feature type="transmembrane region" description="Helical" evidence="10">
    <location>
        <begin position="178"/>
        <end position="207"/>
    </location>
</feature>
<evidence type="ECO:0000313" key="12">
    <source>
        <dbReference type="Proteomes" id="UP000186391"/>
    </source>
</evidence>
<evidence type="ECO:0000256" key="1">
    <source>
        <dbReference type="ARBA" id="ARBA00004477"/>
    </source>
</evidence>
<evidence type="ECO:0000256" key="4">
    <source>
        <dbReference type="ARBA" id="ARBA00022676"/>
    </source>
</evidence>
<dbReference type="UniPathway" id="UPA00196"/>
<reference evidence="11 12" key="1">
    <citation type="submission" date="2016-11" db="EMBL/GenBank/DDBJ databases">
        <title>Draft Genome Sequences of Nine Cyanobacterial Strains from Diverse Habitats.</title>
        <authorList>
            <person name="Zhu T."/>
            <person name="Hou S."/>
            <person name="Lu X."/>
            <person name="Hess W.R."/>
        </authorList>
    </citation>
    <scope>NUCLEOTIDE SEQUENCE [LARGE SCALE GENOMIC DNA]</scope>
    <source>
        <strain evidence="11 12">NIES-592</strain>
    </source>
</reference>
<keyword evidence="4" id="KW-0328">Glycosyltransferase</keyword>
<dbReference type="InterPro" id="IPR007315">
    <property type="entry name" value="PIG-V/Gpi18"/>
</dbReference>
<evidence type="ECO:0000256" key="7">
    <source>
        <dbReference type="ARBA" id="ARBA00022824"/>
    </source>
</evidence>
<evidence type="ECO:0000256" key="9">
    <source>
        <dbReference type="ARBA" id="ARBA00023136"/>
    </source>
</evidence>
<feature type="transmembrane region" description="Helical" evidence="10">
    <location>
        <begin position="398"/>
        <end position="418"/>
    </location>
</feature>
<dbReference type="PANTHER" id="PTHR12468:SF2">
    <property type="entry name" value="GPI MANNOSYLTRANSFERASE 2"/>
    <property type="match status" value="1"/>
</dbReference>
<evidence type="ECO:0000256" key="8">
    <source>
        <dbReference type="ARBA" id="ARBA00022989"/>
    </source>
</evidence>
<evidence type="ECO:0000256" key="3">
    <source>
        <dbReference type="ARBA" id="ARBA00022502"/>
    </source>
</evidence>
<keyword evidence="7" id="KW-0256">Endoplasmic reticulum</keyword>
<accession>A0A1U7H2Q5</accession>
<comment type="subcellular location">
    <subcellularLocation>
        <location evidence="1">Endoplasmic reticulum membrane</location>
        <topology evidence="1">Multi-pass membrane protein</topology>
    </subcellularLocation>
</comment>
<sequence>MAQKELAISKYLLKNDFLFPITIWLTSRLVIWSAMLLLAPLLDAPPGGKDAIFGWGVFDAWDSVHYRNIAILGYEYLNDGKGHNVAFFPLFPLIVRGMMNFGLPFEIAGVIVNNAAFLATLYCVYFWIKKFHNHQEARWATAVLAWCPLSMFTAVIYTEGLYLFLSTAALQAFDQQQYTWTAICGAMATATRPTGLALLPAFLIAAWQQKRLPIAYLAGLATSGGILLFSLYCHIQFGDPLAFIHAQKGWRSTVGFDWQGWWKMLMQITVGTANWKYGWIKYPLHPLLFAAIIIVGFLIWRDRQRLGAANADYGFAVLFLLLWILAGDPLLNTISVLGSAYLLWHFRTKLTPITVIYGFCGLGLIFASGGTWSLSRIAYGIVSFSIALGVLLSRYPRYGYLTLCFFTILLASFSVRFAQELWVG</sequence>
<feature type="transmembrane region" description="Helical" evidence="10">
    <location>
        <begin position="284"/>
        <end position="301"/>
    </location>
</feature>
<evidence type="ECO:0000256" key="5">
    <source>
        <dbReference type="ARBA" id="ARBA00022679"/>
    </source>
</evidence>
<dbReference type="PANTHER" id="PTHR12468">
    <property type="entry name" value="GPI MANNOSYLTRANSFERASE 2"/>
    <property type="match status" value="1"/>
</dbReference>
<feature type="transmembrane region" description="Helical" evidence="10">
    <location>
        <begin position="107"/>
        <end position="127"/>
    </location>
</feature>
<keyword evidence="5" id="KW-0808">Transferase</keyword>
<name>A0A1U7H2Q5_9CYAN</name>
<gene>
    <name evidence="11" type="ORF">NIES592_04825</name>
</gene>
<evidence type="ECO:0000256" key="6">
    <source>
        <dbReference type="ARBA" id="ARBA00022692"/>
    </source>
</evidence>
<dbReference type="RefSeq" id="WP_073555088.1">
    <property type="nucleotide sequence ID" value="NZ_MRCA01000002.1"/>
</dbReference>
<evidence type="ECO:0000313" key="11">
    <source>
        <dbReference type="EMBL" id="OKH15429.1"/>
    </source>
</evidence>
<protein>
    <recommendedName>
        <fullName evidence="13">Glycosyltransferase RgtA/B/C/D-like domain-containing protein</fullName>
    </recommendedName>
</protein>